<feature type="region of interest" description="Disordered" evidence="1">
    <location>
        <begin position="100"/>
        <end position="127"/>
    </location>
</feature>
<gene>
    <name evidence="2" type="ORF">OXYTRIMIC_457</name>
</gene>
<feature type="region of interest" description="Disordered" evidence="1">
    <location>
        <begin position="1"/>
        <end position="30"/>
    </location>
</feature>
<evidence type="ECO:0000256" key="1">
    <source>
        <dbReference type="SAM" id="MobiDB-lite"/>
    </source>
</evidence>
<evidence type="ECO:0000313" key="3">
    <source>
        <dbReference type="Proteomes" id="UP000053232"/>
    </source>
</evidence>
<proteinExistence type="predicted"/>
<reference evidence="3" key="1">
    <citation type="journal article" date="2014" name="Cell">
        <title>The Architecture of a Scrambled Genome Reveals Massive Levels of Genomic Rearrangement during Development.</title>
        <authorList>
            <person name="Chen X."/>
            <person name="Bracht J.R."/>
            <person name="Goldman A.D."/>
            <person name="Dolzhenko E."/>
            <person name="Clay D.M."/>
            <person name="Swart E.C."/>
            <person name="Perlman D.H."/>
            <person name="Doak T.G."/>
            <person name="Stuart A."/>
            <person name="Amemiya C.T."/>
            <person name="Sebra R.P."/>
            <person name="Landweber L.F."/>
        </authorList>
    </citation>
    <scope>NUCLEOTIDE SEQUENCE [LARGE SCALE GENOMIC DNA]</scope>
    <source>
        <strain evidence="3">JRB310</strain>
    </source>
</reference>
<feature type="compositionally biased region" description="Basic and acidic residues" evidence="1">
    <location>
        <begin position="14"/>
        <end position="30"/>
    </location>
</feature>
<comment type="caution">
    <text evidence="2">The sequence shown here is derived from an EMBL/GenBank/DDBJ whole genome shotgun (WGS) entry which is preliminary data.</text>
</comment>
<dbReference type="EMBL" id="ARYC01015337">
    <property type="protein sequence ID" value="KEJ82576.1"/>
    <property type="molecule type" value="Genomic_DNA"/>
</dbReference>
<dbReference type="AlphaFoldDB" id="A0A073HZG0"/>
<protein>
    <submittedName>
        <fullName evidence="2">Uncharacterized protein</fullName>
    </submittedName>
</protein>
<evidence type="ECO:0000313" key="2">
    <source>
        <dbReference type="EMBL" id="KEJ82576.1"/>
    </source>
</evidence>
<organism evidence="2 3">
    <name type="scientific">Oxytricha trifallax</name>
    <dbReference type="NCBI Taxonomy" id="1172189"/>
    <lineage>
        <taxon>Eukaryota</taxon>
        <taxon>Sar</taxon>
        <taxon>Alveolata</taxon>
        <taxon>Ciliophora</taxon>
        <taxon>Intramacronucleata</taxon>
        <taxon>Spirotrichea</taxon>
        <taxon>Stichotrichia</taxon>
        <taxon>Sporadotrichida</taxon>
        <taxon>Oxytrichidae</taxon>
        <taxon>Oxytrichinae</taxon>
        <taxon>Oxytricha</taxon>
    </lineage>
</organism>
<keyword evidence="3" id="KW-1185">Reference proteome</keyword>
<feature type="compositionally biased region" description="Basic and acidic residues" evidence="1">
    <location>
        <begin position="100"/>
        <end position="119"/>
    </location>
</feature>
<accession>A0A073HZG0</accession>
<sequence>MGFKSRLNIGKSNPSEKLHESKSQRTQFDKHEDGSVCVLGDQMKFKRIIDLSEVACQRFDKIIYAKKGGSTQVTRMITIVCCPSARSRLKKALVKKYEDRREARQRGMRERDLWSQKQHDHWKKNQL</sequence>
<dbReference type="Proteomes" id="UP000053232">
    <property type="component" value="Unassembled WGS sequence"/>
</dbReference>
<name>A0A073HZG0_9SPIT</name>